<reference evidence="5 6" key="1">
    <citation type="submission" date="2019-04" db="EMBL/GenBank/DDBJ databases">
        <title>Mesorhizobium composti sp. nov., isolated from compost.</title>
        <authorList>
            <person name="Lin S.-Y."/>
            <person name="Hameed A."/>
            <person name="Hsieh Y.-T."/>
            <person name="Young C.-C."/>
        </authorList>
    </citation>
    <scope>NUCLEOTIDE SEQUENCE [LARGE SCALE GENOMIC DNA]</scope>
    <source>
        <strain evidence="5 6">CC-YTH430</strain>
    </source>
</reference>
<dbReference type="PRINTS" id="PR00035">
    <property type="entry name" value="HTHGNTR"/>
</dbReference>
<dbReference type="SMART" id="SM00895">
    <property type="entry name" value="FCD"/>
    <property type="match status" value="1"/>
</dbReference>
<dbReference type="SUPFAM" id="SSF46785">
    <property type="entry name" value="Winged helix' DNA-binding domain"/>
    <property type="match status" value="1"/>
</dbReference>
<keyword evidence="6" id="KW-1185">Reference proteome</keyword>
<dbReference type="InterPro" id="IPR036388">
    <property type="entry name" value="WH-like_DNA-bd_sf"/>
</dbReference>
<feature type="domain" description="HTH gntR-type" evidence="4">
    <location>
        <begin position="7"/>
        <end position="74"/>
    </location>
</feature>
<dbReference type="EMBL" id="SSNY01000005">
    <property type="protein sequence ID" value="THF57327.1"/>
    <property type="molecule type" value="Genomic_DNA"/>
</dbReference>
<evidence type="ECO:0000256" key="3">
    <source>
        <dbReference type="ARBA" id="ARBA00023163"/>
    </source>
</evidence>
<accession>A0ABY2Q7X4</accession>
<evidence type="ECO:0000313" key="6">
    <source>
        <dbReference type="Proteomes" id="UP000306441"/>
    </source>
</evidence>
<proteinExistence type="predicted"/>
<evidence type="ECO:0000256" key="2">
    <source>
        <dbReference type="ARBA" id="ARBA00023125"/>
    </source>
</evidence>
<dbReference type="CDD" id="cd07377">
    <property type="entry name" value="WHTH_GntR"/>
    <property type="match status" value="1"/>
</dbReference>
<evidence type="ECO:0000259" key="4">
    <source>
        <dbReference type="PROSITE" id="PS50949"/>
    </source>
</evidence>
<name>A0ABY2Q7X4_9HYPH</name>
<keyword evidence="3" id="KW-0804">Transcription</keyword>
<organism evidence="5 6">
    <name type="scientific">Ollibium composti</name>
    <dbReference type="NCBI Taxonomy" id="2675109"/>
    <lineage>
        <taxon>Bacteria</taxon>
        <taxon>Pseudomonadati</taxon>
        <taxon>Pseudomonadota</taxon>
        <taxon>Alphaproteobacteria</taxon>
        <taxon>Hyphomicrobiales</taxon>
        <taxon>Phyllobacteriaceae</taxon>
        <taxon>Ollibium</taxon>
    </lineage>
</organism>
<protein>
    <submittedName>
        <fullName evidence="5">GntR family transcriptional regulator</fullName>
    </submittedName>
</protein>
<dbReference type="PROSITE" id="PS50949">
    <property type="entry name" value="HTH_GNTR"/>
    <property type="match status" value="1"/>
</dbReference>
<dbReference type="RefSeq" id="WP_136356654.1">
    <property type="nucleotide sequence ID" value="NZ_SSNY01000005.1"/>
</dbReference>
<dbReference type="InterPro" id="IPR000524">
    <property type="entry name" value="Tscrpt_reg_HTH_GntR"/>
</dbReference>
<dbReference type="PANTHER" id="PTHR43537">
    <property type="entry name" value="TRANSCRIPTIONAL REGULATOR, GNTR FAMILY"/>
    <property type="match status" value="1"/>
</dbReference>
<sequence length="219" mass="24091">MSEPDSISTVHRIAEAVTEAVRDGRLAPGQRLTEADFASRHGVSRSSVREAFRRLTADGLLAFEPNRGVTVRILSRREIDNLFAVRGALEALAVRLSLPALKAAPERLLALLAEMDRAVADNDMPAFSTANAAFHALFAEVADNPLLSETLTRLSNSIYWLQFRMLVDRRQVFDSHAEHRRIVEAILAGDAAAAEEAMRTHVDGSRKLVQQLPDSHFAG</sequence>
<dbReference type="SMART" id="SM00345">
    <property type="entry name" value="HTH_GNTR"/>
    <property type="match status" value="1"/>
</dbReference>
<dbReference type="InterPro" id="IPR011711">
    <property type="entry name" value="GntR_C"/>
</dbReference>
<dbReference type="InterPro" id="IPR036390">
    <property type="entry name" value="WH_DNA-bd_sf"/>
</dbReference>
<dbReference type="Gene3D" id="1.10.10.10">
    <property type="entry name" value="Winged helix-like DNA-binding domain superfamily/Winged helix DNA-binding domain"/>
    <property type="match status" value="1"/>
</dbReference>
<keyword evidence="2" id="KW-0238">DNA-binding</keyword>
<dbReference type="InterPro" id="IPR008920">
    <property type="entry name" value="TF_FadR/GntR_C"/>
</dbReference>
<dbReference type="Gene3D" id="1.20.120.530">
    <property type="entry name" value="GntR ligand-binding domain-like"/>
    <property type="match status" value="1"/>
</dbReference>
<keyword evidence="1" id="KW-0805">Transcription regulation</keyword>
<evidence type="ECO:0000313" key="5">
    <source>
        <dbReference type="EMBL" id="THF57327.1"/>
    </source>
</evidence>
<dbReference type="SUPFAM" id="SSF48008">
    <property type="entry name" value="GntR ligand-binding domain-like"/>
    <property type="match status" value="1"/>
</dbReference>
<dbReference type="Pfam" id="PF07729">
    <property type="entry name" value="FCD"/>
    <property type="match status" value="1"/>
</dbReference>
<dbReference type="PANTHER" id="PTHR43537:SF24">
    <property type="entry name" value="GLUCONATE OPERON TRANSCRIPTIONAL REPRESSOR"/>
    <property type="match status" value="1"/>
</dbReference>
<dbReference type="Pfam" id="PF00392">
    <property type="entry name" value="GntR"/>
    <property type="match status" value="1"/>
</dbReference>
<gene>
    <name evidence="5" type="ORF">E6C48_09920</name>
</gene>
<dbReference type="Proteomes" id="UP000306441">
    <property type="component" value="Unassembled WGS sequence"/>
</dbReference>
<evidence type="ECO:0000256" key="1">
    <source>
        <dbReference type="ARBA" id="ARBA00023015"/>
    </source>
</evidence>
<comment type="caution">
    <text evidence="5">The sequence shown here is derived from an EMBL/GenBank/DDBJ whole genome shotgun (WGS) entry which is preliminary data.</text>
</comment>